<gene>
    <name evidence="1" type="ORF">MPL3356_340182</name>
</gene>
<dbReference type="Proteomes" id="UP000045285">
    <property type="component" value="Unassembled WGS sequence"/>
</dbReference>
<evidence type="ECO:0000313" key="1">
    <source>
        <dbReference type="EMBL" id="CDX21107.1"/>
    </source>
</evidence>
<reference evidence="2" key="1">
    <citation type="submission" date="2014-08" db="EMBL/GenBank/DDBJ databases">
        <authorList>
            <person name="Moulin L."/>
        </authorList>
    </citation>
    <scope>NUCLEOTIDE SEQUENCE [LARGE SCALE GENOMIC DNA]</scope>
</reference>
<protein>
    <submittedName>
        <fullName evidence="1">Uncharacterized protein</fullName>
    </submittedName>
</protein>
<dbReference type="EMBL" id="CCMZ01000028">
    <property type="protein sequence ID" value="CDX21107.1"/>
    <property type="molecule type" value="Genomic_DNA"/>
</dbReference>
<proteinExistence type="predicted"/>
<evidence type="ECO:0000313" key="2">
    <source>
        <dbReference type="Proteomes" id="UP000045285"/>
    </source>
</evidence>
<dbReference type="AlphaFoldDB" id="A0A090DVN8"/>
<organism evidence="1 2">
    <name type="scientific">Mesorhizobium plurifarium</name>
    <dbReference type="NCBI Taxonomy" id="69974"/>
    <lineage>
        <taxon>Bacteria</taxon>
        <taxon>Pseudomonadati</taxon>
        <taxon>Pseudomonadota</taxon>
        <taxon>Alphaproteobacteria</taxon>
        <taxon>Hyphomicrobiales</taxon>
        <taxon>Phyllobacteriaceae</taxon>
        <taxon>Mesorhizobium</taxon>
    </lineage>
</organism>
<name>A0A090DVN8_MESPL</name>
<keyword evidence="2" id="KW-1185">Reference proteome</keyword>
<accession>A0A090DVN8</accession>
<sequence>MRFVPVRPVGEQAALTHHKVRELRKREGHPIWRSKYAAAMMTLR</sequence>